<feature type="region of interest" description="Disordered" evidence="1">
    <location>
        <begin position="131"/>
        <end position="153"/>
    </location>
</feature>
<dbReference type="InterPro" id="IPR007329">
    <property type="entry name" value="FMN-bd"/>
</dbReference>
<proteinExistence type="predicted"/>
<evidence type="ECO:0000313" key="4">
    <source>
        <dbReference type="Proteomes" id="UP001163115"/>
    </source>
</evidence>
<accession>A0ABY7AHD5</accession>
<protein>
    <submittedName>
        <fullName evidence="3">FMN-binding protein</fullName>
    </submittedName>
</protein>
<evidence type="ECO:0000259" key="2">
    <source>
        <dbReference type="SMART" id="SM00900"/>
    </source>
</evidence>
<reference evidence="3" key="1">
    <citation type="submission" date="2022-11" db="EMBL/GenBank/DDBJ databases">
        <title>Lacrimispora xylanolytica sy1, complete genome.</title>
        <authorList>
            <person name="Choi S."/>
        </authorList>
    </citation>
    <scope>NUCLEOTIDE SEQUENCE</scope>
    <source>
        <strain evidence="3">Sy1</strain>
    </source>
</reference>
<dbReference type="EMBL" id="CP113524">
    <property type="protein sequence ID" value="WAJ25862.1"/>
    <property type="molecule type" value="Genomic_DNA"/>
</dbReference>
<sequence>MKKFNANAKRNGLIGLGVMIVLAGATVFGSEPLYKAVDSMSGTSLYTPGTYTGSARGYGGDVTVDVVVTAKKMQSINVKGDKETLLDMVLPGLTDTILSKQSTEVDAVSGATLSSNAIKKAVDQALAQAKGETPESSLAYQEETVPQKESSLKDGTYSYEAPEFDENGFKDQVNMTIKDNTITSLTWDCITKDGNKKSKLSMDGNYKMTDNGPEWYEQAKAVTDYVIAHQSVEGLTNADGYTDTVASVSINLHGFVNGVKDCLSQAAGEAPNAKSSLKNGTYSYEAPEFDDNGFKDQVNMTVSDNTITSLTWDCVKEDGTKKSRLSMDGKYKMTENGPEWHEQAKAVTDYVLGHQSVNGLINEEGYTDTVASVSINLYGFVNGVKDCLSQASGEAAENKASLKDGTFSYEAPEFDKNGFKDQVNMTIKDNTITSLTWDCVAKDGSKKSKLSMDGSYKMTDNGPKWHEQATAVADYVLQHQSLEGLINASGYTDTVASVSINLYGFVNGVKDCLTQASK</sequence>
<gene>
    <name evidence="3" type="ORF">OW255_10255</name>
</gene>
<feature type="domain" description="FMN-binding" evidence="2">
    <location>
        <begin position="57"/>
        <end position="129"/>
    </location>
</feature>
<dbReference type="Gene3D" id="3.90.1010.20">
    <property type="match status" value="4"/>
</dbReference>
<name>A0ABY7AHD5_9FIRM</name>
<evidence type="ECO:0000313" key="3">
    <source>
        <dbReference type="EMBL" id="WAJ25862.1"/>
    </source>
</evidence>
<evidence type="ECO:0000256" key="1">
    <source>
        <dbReference type="SAM" id="MobiDB-lite"/>
    </source>
</evidence>
<dbReference type="Pfam" id="PF04205">
    <property type="entry name" value="FMN_bind"/>
    <property type="match status" value="1"/>
</dbReference>
<keyword evidence="4" id="KW-1185">Reference proteome</keyword>
<dbReference type="RefSeq" id="WP_268116524.1">
    <property type="nucleotide sequence ID" value="NZ_CP113524.1"/>
</dbReference>
<organism evidence="3 4">
    <name type="scientific">Lacrimispora xylanolytica</name>
    <dbReference type="NCBI Taxonomy" id="29375"/>
    <lineage>
        <taxon>Bacteria</taxon>
        <taxon>Bacillati</taxon>
        <taxon>Bacillota</taxon>
        <taxon>Clostridia</taxon>
        <taxon>Lachnospirales</taxon>
        <taxon>Lachnospiraceae</taxon>
        <taxon>Lacrimispora</taxon>
    </lineage>
</organism>
<dbReference type="SMART" id="SM00900">
    <property type="entry name" value="FMN_bind"/>
    <property type="match status" value="1"/>
</dbReference>
<dbReference type="Proteomes" id="UP001163115">
    <property type="component" value="Chromosome"/>
</dbReference>